<dbReference type="InterPro" id="IPR013538">
    <property type="entry name" value="ASHA1/2-like_C"/>
</dbReference>
<organism evidence="3 4">
    <name type="scientific">Chryseobacterium ureilyticum</name>
    <dbReference type="NCBI Taxonomy" id="373668"/>
    <lineage>
        <taxon>Bacteria</taxon>
        <taxon>Pseudomonadati</taxon>
        <taxon>Bacteroidota</taxon>
        <taxon>Flavobacteriia</taxon>
        <taxon>Flavobacteriales</taxon>
        <taxon>Weeksellaceae</taxon>
        <taxon>Chryseobacterium group</taxon>
        <taxon>Chryseobacterium</taxon>
    </lineage>
</organism>
<protein>
    <submittedName>
        <fullName evidence="3">Activator of Hsp90 ATPase homolog 1-like protein</fullName>
    </submittedName>
</protein>
<dbReference type="OrthoDB" id="287565at2"/>
<dbReference type="AlphaFoldDB" id="A0A1N7QNW8"/>
<evidence type="ECO:0000313" key="4">
    <source>
        <dbReference type="Proteomes" id="UP000186744"/>
    </source>
</evidence>
<dbReference type="EMBL" id="FTOL01000013">
    <property type="protein sequence ID" value="SIT24615.1"/>
    <property type="molecule type" value="Genomic_DNA"/>
</dbReference>
<dbReference type="InterPro" id="IPR023393">
    <property type="entry name" value="START-like_dom_sf"/>
</dbReference>
<evidence type="ECO:0000313" key="3">
    <source>
        <dbReference type="EMBL" id="SIT24615.1"/>
    </source>
</evidence>
<feature type="domain" description="Activator of Hsp90 ATPase homologue 1/2-like C-terminal" evidence="2">
    <location>
        <begin position="31"/>
        <end position="156"/>
    </location>
</feature>
<evidence type="ECO:0000256" key="1">
    <source>
        <dbReference type="ARBA" id="ARBA00006817"/>
    </source>
</evidence>
<dbReference type="Gene3D" id="3.30.530.20">
    <property type="match status" value="1"/>
</dbReference>
<evidence type="ECO:0000259" key="2">
    <source>
        <dbReference type="Pfam" id="PF08327"/>
    </source>
</evidence>
<dbReference type="Pfam" id="PF08327">
    <property type="entry name" value="AHSA1"/>
    <property type="match status" value="1"/>
</dbReference>
<comment type="similarity">
    <text evidence="1">Belongs to the AHA1 family.</text>
</comment>
<accession>A0A1N7QNW8</accession>
<sequence length="166" mass="19102">MKSLIPSYLHKIVVPKKDLMDNYTNIIEVKTKAGKAYEALTREIPLWWTDMFEGSSSETDSVFTIRFGENIHKTMKVKETVADSKVIWYVEDSLIALPELKNQTEWIGTTIIWEIEKRENTTLLHLTHIGLKPSVECYEICSNGWLQFLSSLKLFLETGKGTPYKG</sequence>
<dbReference type="CDD" id="cd07814">
    <property type="entry name" value="SRPBCC_CalC_Aha1-like"/>
    <property type="match status" value="1"/>
</dbReference>
<dbReference type="RefSeq" id="WP_076553998.1">
    <property type="nucleotide sequence ID" value="NZ_FTOL01000013.1"/>
</dbReference>
<dbReference type="STRING" id="373668.SAMN05421786_11392"/>
<dbReference type="Proteomes" id="UP000186744">
    <property type="component" value="Unassembled WGS sequence"/>
</dbReference>
<keyword evidence="4" id="KW-1185">Reference proteome</keyword>
<proteinExistence type="inferred from homology"/>
<name>A0A1N7QNW8_9FLAO</name>
<gene>
    <name evidence="3" type="ORF">SAMN05421786_11392</name>
</gene>
<reference evidence="4" key="1">
    <citation type="submission" date="2017-01" db="EMBL/GenBank/DDBJ databases">
        <authorList>
            <person name="Varghese N."/>
            <person name="Submissions S."/>
        </authorList>
    </citation>
    <scope>NUCLEOTIDE SEQUENCE [LARGE SCALE GENOMIC DNA]</scope>
    <source>
        <strain evidence="4">DSM 18017</strain>
    </source>
</reference>
<dbReference type="SUPFAM" id="SSF55961">
    <property type="entry name" value="Bet v1-like"/>
    <property type="match status" value="1"/>
</dbReference>